<comment type="caution">
    <text evidence="2">The sequence shown here is derived from an EMBL/GenBank/DDBJ whole genome shotgun (WGS) entry which is preliminary data.</text>
</comment>
<name>A0A494X8G1_9BURK</name>
<organism evidence="2 3">
    <name type="scientific">Trinickia fusca</name>
    <dbReference type="NCBI Taxonomy" id="2419777"/>
    <lineage>
        <taxon>Bacteria</taxon>
        <taxon>Pseudomonadati</taxon>
        <taxon>Pseudomonadota</taxon>
        <taxon>Betaproteobacteria</taxon>
        <taxon>Burkholderiales</taxon>
        <taxon>Burkholderiaceae</taxon>
        <taxon>Trinickia</taxon>
    </lineage>
</organism>
<evidence type="ECO:0000259" key="1">
    <source>
        <dbReference type="Pfam" id="PF13699"/>
    </source>
</evidence>
<protein>
    <submittedName>
        <fullName evidence="2">DUF4157 domain-containing protein</fullName>
    </submittedName>
</protein>
<dbReference type="OrthoDB" id="292792at2"/>
<evidence type="ECO:0000313" key="2">
    <source>
        <dbReference type="EMBL" id="RKP47017.1"/>
    </source>
</evidence>
<dbReference type="EMBL" id="RBZV01000006">
    <property type="protein sequence ID" value="RKP47017.1"/>
    <property type="molecule type" value="Genomic_DNA"/>
</dbReference>
<dbReference type="AlphaFoldDB" id="A0A494X8G1"/>
<evidence type="ECO:0000313" key="3">
    <source>
        <dbReference type="Proteomes" id="UP000280434"/>
    </source>
</evidence>
<accession>A0A494X8G1</accession>
<dbReference type="RefSeq" id="WP_121279004.1">
    <property type="nucleotide sequence ID" value="NZ_RBZV01000006.1"/>
</dbReference>
<dbReference type="InterPro" id="IPR025295">
    <property type="entry name" value="eCIS_core_dom"/>
</dbReference>
<proteinExistence type="predicted"/>
<dbReference type="Proteomes" id="UP000280434">
    <property type="component" value="Unassembled WGS sequence"/>
</dbReference>
<gene>
    <name evidence="2" type="ORF">D7S89_15900</name>
</gene>
<dbReference type="Pfam" id="PF13699">
    <property type="entry name" value="eCIS_core"/>
    <property type="match status" value="1"/>
</dbReference>
<feature type="domain" description="eCIS core" evidence="1">
    <location>
        <begin position="62"/>
        <end position="126"/>
    </location>
</feature>
<keyword evidence="3" id="KW-1185">Reference proteome</keyword>
<sequence length="456" mass="50050">MTREPPCLKPHRRHRINVAASPTDAPVVIQQRSDNHVTAMAAYHYASSPIRRAAPDINSTGLPDDLKSGIENLSGLPMDKVKVHYNSARPAQMRALAYAQGADIHLAPGQEKHLPHEAWHLVQQAKRRVRPTLQMGAGTPVNDDKGLEHEADVMGARASQMRSDSVPLNLRASHPQGPMPGGVVQRVLDEDFEHGGEATEEQTATCRTFAQQVSAFVDRAYDELMTGHVGEWKGARWVAFLELLQRNSPMALTHAGNAIEERVYVLMRAAKMPAPWTEQHSDGMGGASKPDIVINLAGGTVEGLVDITSDRGHILGKAGGWTTSKRYVYVAEAYYPSIRAEHLPIIRAAVEANGMDADRVRLLIEAADAERADKQRKKQDAATKARNVLNMYPSFARYVEAEHMGNATQAGKYLLKHGIRVKGMKVPKRRGARSLEVIKAARNKARKAKAAKEVVS</sequence>
<reference evidence="2 3" key="1">
    <citation type="submission" date="2018-10" db="EMBL/GenBank/DDBJ databases">
        <title>Paraburkholderia sp. 7MK8-2, isolated from soil.</title>
        <authorList>
            <person name="Gao Z.-H."/>
            <person name="Qiu L.-H."/>
        </authorList>
    </citation>
    <scope>NUCLEOTIDE SEQUENCE [LARGE SCALE GENOMIC DNA]</scope>
    <source>
        <strain evidence="2 3">7MK8-2</strain>
    </source>
</reference>